<dbReference type="SUPFAM" id="SSF88659">
    <property type="entry name" value="Sigma3 and sigma4 domains of RNA polymerase sigma factors"/>
    <property type="match status" value="1"/>
</dbReference>
<protein>
    <submittedName>
        <fullName evidence="6">RNA polymerase sigma factor</fullName>
    </submittedName>
</protein>
<evidence type="ECO:0000313" key="6">
    <source>
        <dbReference type="EMBL" id="QDU69582.1"/>
    </source>
</evidence>
<evidence type="ECO:0000256" key="2">
    <source>
        <dbReference type="ARBA" id="ARBA00023082"/>
    </source>
</evidence>
<dbReference type="InterPro" id="IPR039425">
    <property type="entry name" value="RNA_pol_sigma-70-like"/>
</dbReference>
<dbReference type="GO" id="GO:0003677">
    <property type="term" value="F:DNA binding"/>
    <property type="evidence" value="ECO:0007669"/>
    <property type="project" value="UniProtKB-KW"/>
</dbReference>
<evidence type="ECO:0000256" key="3">
    <source>
        <dbReference type="ARBA" id="ARBA00023125"/>
    </source>
</evidence>
<keyword evidence="4" id="KW-0804">Transcription</keyword>
<dbReference type="GO" id="GO:0030246">
    <property type="term" value="F:carbohydrate binding"/>
    <property type="evidence" value="ECO:0007669"/>
    <property type="project" value="InterPro"/>
</dbReference>
<dbReference type="InterPro" id="IPR036388">
    <property type="entry name" value="WH-like_DNA-bd_sf"/>
</dbReference>
<evidence type="ECO:0000313" key="7">
    <source>
        <dbReference type="Proteomes" id="UP000316921"/>
    </source>
</evidence>
<name>A0A518BRI2_9BACT</name>
<dbReference type="KEGG" id="pbap:Pla133_47020"/>
<organism evidence="6 7">
    <name type="scientific">Engelhardtia mirabilis</name>
    <dbReference type="NCBI Taxonomy" id="2528011"/>
    <lineage>
        <taxon>Bacteria</taxon>
        <taxon>Pseudomonadati</taxon>
        <taxon>Planctomycetota</taxon>
        <taxon>Planctomycetia</taxon>
        <taxon>Planctomycetia incertae sedis</taxon>
        <taxon>Engelhardtia</taxon>
    </lineage>
</organism>
<dbReference type="PANTHER" id="PTHR43133">
    <property type="entry name" value="RNA POLYMERASE ECF-TYPE SIGMA FACTO"/>
    <property type="match status" value="1"/>
</dbReference>
<keyword evidence="5" id="KW-1133">Transmembrane helix</keyword>
<proteinExistence type="predicted"/>
<dbReference type="SUPFAM" id="SSF49452">
    <property type="entry name" value="Starch-binding domain-like"/>
    <property type="match status" value="2"/>
</dbReference>
<evidence type="ECO:0000256" key="1">
    <source>
        <dbReference type="ARBA" id="ARBA00023015"/>
    </source>
</evidence>
<dbReference type="InterPro" id="IPR013784">
    <property type="entry name" value="Carb-bd-like_fold"/>
</dbReference>
<dbReference type="InterPro" id="IPR013324">
    <property type="entry name" value="RNA_pol_sigma_r3/r4-like"/>
</dbReference>
<keyword evidence="1" id="KW-0805">Transcription regulation</keyword>
<dbReference type="Proteomes" id="UP000316921">
    <property type="component" value="Chromosome"/>
</dbReference>
<evidence type="ECO:0000256" key="5">
    <source>
        <dbReference type="SAM" id="Phobius"/>
    </source>
</evidence>
<dbReference type="EMBL" id="CP036287">
    <property type="protein sequence ID" value="QDU69582.1"/>
    <property type="molecule type" value="Genomic_DNA"/>
</dbReference>
<keyword evidence="5" id="KW-0812">Transmembrane</keyword>
<evidence type="ECO:0000256" key="4">
    <source>
        <dbReference type="ARBA" id="ARBA00023163"/>
    </source>
</evidence>
<sequence>MEWNSDRAARDATGLGRELADLRWLGNLALRLVSDPTLADDACQEAWLAASRGGTVAVDRGRLLLGLRRFLWRVRRADGRRLRRERAVAASEALPSTAELLEVGEQRQRVWEHLKALQEPFRSTLLLRFQGELSNAAIARTLDVPADTVRWRVRRGLELLRDSLERDRAGGGLAAIVPALPISIRPDLAPTGATQLAAGTATLGAGVLVMSKLVAALFLGAVTLFVLLDRGPDERASSPAGLTAPLVEPELAMAPVSIEPGGPAVVVAQARREASVFADRSAEPGAAAARLVGRVVDGDGSPRAAVSLHLSGRDWSVSATSALDGSFFLEVPGKGAPRAFLRLEGPPTVQQREVEFSAERSAQWAELDAREGAVTDVGDLVLQDAGVVSGRIVDDQGVGLADAIVLVSGAPQVRSDPDGYFTSDHVEPGERRTTVLAANFLEREMSVEVAALQALQVGEIRLERAPRARGRVLDPSGAPLTGAVVSTRRWAPGWSFEVDQDGRFDVPLPSIEGSILSARAAGYEEPYFGMPVQPGAEGIELVLFPLGPPCRVRLVDDATGEPLAFVVIEVDRFAAEYRTDPTPRLAYAARSERRTDEGWVEFYAQPGSDVLDVAAQGYASRAVVLSERAAGEGQILRLARAPSLSGRVVRDGAPVAGALVVLAQGELGRVEPVREGIDGVEAFDSDPMAAVLRNQDSYSSTSVRGFDGDPAAPAVHLGGIGFTRGPKRRTTTSGEDGRFHFDDLAPLAMRVHARTADDRFARLTELRRAPSGFLDLGDLDLEPTGRIEGRIVGPPARHLAGHSVSIIETGPFEATTDADGAFILDGLPAGNHLLLVQFGESVITRDWATHFHVPLGPGETRAVALELDAEPAATVAVHLRHNGEPAAGAFFELTADAERQWGSGLDGDGRLDLSVPAHVPLRASVDLGSYPIPLGARRSFAEGTNTLELELWSGSLDVELPADLTLPPNARALLQWVAADSPEPTPAQLGTLRSDTPACVHFSVVPEGARQLVLELYAGEGGELIESWPLDIHVPRGVTTRVDPAQSK</sequence>
<gene>
    <name evidence="6" type="ORF">Pla133_47020</name>
</gene>
<keyword evidence="3" id="KW-0238">DNA-binding</keyword>
<feature type="transmembrane region" description="Helical" evidence="5">
    <location>
        <begin position="203"/>
        <end position="228"/>
    </location>
</feature>
<reference evidence="6 7" key="1">
    <citation type="submission" date="2019-02" db="EMBL/GenBank/DDBJ databases">
        <title>Deep-cultivation of Planctomycetes and their phenomic and genomic characterization uncovers novel biology.</title>
        <authorList>
            <person name="Wiegand S."/>
            <person name="Jogler M."/>
            <person name="Boedeker C."/>
            <person name="Pinto D."/>
            <person name="Vollmers J."/>
            <person name="Rivas-Marin E."/>
            <person name="Kohn T."/>
            <person name="Peeters S.H."/>
            <person name="Heuer A."/>
            <person name="Rast P."/>
            <person name="Oberbeckmann S."/>
            <person name="Bunk B."/>
            <person name="Jeske O."/>
            <person name="Meyerdierks A."/>
            <person name="Storesund J.E."/>
            <person name="Kallscheuer N."/>
            <person name="Luecker S."/>
            <person name="Lage O.M."/>
            <person name="Pohl T."/>
            <person name="Merkel B.J."/>
            <person name="Hornburger P."/>
            <person name="Mueller R.-W."/>
            <person name="Bruemmer F."/>
            <person name="Labrenz M."/>
            <person name="Spormann A.M."/>
            <person name="Op den Camp H."/>
            <person name="Overmann J."/>
            <person name="Amann R."/>
            <person name="Jetten M.S.M."/>
            <person name="Mascher T."/>
            <person name="Medema M.H."/>
            <person name="Devos D.P."/>
            <person name="Kaster A.-K."/>
            <person name="Ovreas L."/>
            <person name="Rohde M."/>
            <person name="Galperin M.Y."/>
            <person name="Jogler C."/>
        </authorList>
    </citation>
    <scope>NUCLEOTIDE SEQUENCE [LARGE SCALE GENOMIC DNA]</scope>
    <source>
        <strain evidence="6 7">Pla133</strain>
    </source>
</reference>
<dbReference type="GO" id="GO:0016987">
    <property type="term" value="F:sigma factor activity"/>
    <property type="evidence" value="ECO:0007669"/>
    <property type="project" value="UniProtKB-KW"/>
</dbReference>
<keyword evidence="2" id="KW-0731">Sigma factor</keyword>
<dbReference type="PANTHER" id="PTHR43133:SF8">
    <property type="entry name" value="RNA POLYMERASE SIGMA FACTOR HI_1459-RELATED"/>
    <property type="match status" value="1"/>
</dbReference>
<keyword evidence="7" id="KW-1185">Reference proteome</keyword>
<accession>A0A518BRI2</accession>
<dbReference type="Gene3D" id="1.10.10.10">
    <property type="entry name" value="Winged helix-like DNA-binding domain superfamily/Winged helix DNA-binding domain"/>
    <property type="match status" value="1"/>
</dbReference>
<dbReference type="RefSeq" id="WP_145069609.1">
    <property type="nucleotide sequence ID" value="NZ_CP036287.1"/>
</dbReference>
<dbReference type="AlphaFoldDB" id="A0A518BRI2"/>
<keyword evidence="5" id="KW-0472">Membrane</keyword>
<dbReference type="Gene3D" id="2.60.40.1120">
    <property type="entry name" value="Carboxypeptidase-like, regulatory domain"/>
    <property type="match status" value="1"/>
</dbReference>